<comment type="cofactor">
    <cofactor evidence="1">
        <name>Zn(2+)</name>
        <dbReference type="ChEBI" id="CHEBI:29105"/>
    </cofactor>
</comment>
<evidence type="ECO:0000313" key="11">
    <source>
        <dbReference type="Proteomes" id="UP000014480"/>
    </source>
</evidence>
<dbReference type="Pfam" id="PF01431">
    <property type="entry name" value="Peptidase_M13"/>
    <property type="match status" value="1"/>
</dbReference>
<gene>
    <name evidence="10" type="primary">MMEL1</name>
    <name evidence="10" type="ORF">Cob_v001204</name>
</gene>
<keyword evidence="3" id="KW-0645">Protease</keyword>
<dbReference type="PRINTS" id="PR00786">
    <property type="entry name" value="NEPRILYSIN"/>
</dbReference>
<dbReference type="GO" id="GO:0046872">
    <property type="term" value="F:metal ion binding"/>
    <property type="evidence" value="ECO:0007669"/>
    <property type="project" value="UniProtKB-KW"/>
</dbReference>
<dbReference type="Gene3D" id="3.40.390.10">
    <property type="entry name" value="Collagenase (Catalytic Domain)"/>
    <property type="match status" value="1"/>
</dbReference>
<dbReference type="InterPro" id="IPR008753">
    <property type="entry name" value="Peptidase_M13_N"/>
</dbReference>
<keyword evidence="5" id="KW-0378">Hydrolase</keyword>
<proteinExistence type="inferred from homology"/>
<protein>
    <submittedName>
        <fullName evidence="10">Membrane metallo-endopeptidase-like 1</fullName>
    </submittedName>
</protein>
<evidence type="ECO:0000256" key="4">
    <source>
        <dbReference type="ARBA" id="ARBA00022723"/>
    </source>
</evidence>
<dbReference type="GO" id="GO:0016485">
    <property type="term" value="P:protein processing"/>
    <property type="evidence" value="ECO:0007669"/>
    <property type="project" value="TreeGrafter"/>
</dbReference>
<dbReference type="PANTHER" id="PTHR11733">
    <property type="entry name" value="ZINC METALLOPROTEASE FAMILY M13 NEPRILYSIN-RELATED"/>
    <property type="match status" value="1"/>
</dbReference>
<dbReference type="EMBL" id="AMCV02000001">
    <property type="protein sequence ID" value="TDZ26700.1"/>
    <property type="molecule type" value="Genomic_DNA"/>
</dbReference>
<dbReference type="PROSITE" id="PS51885">
    <property type="entry name" value="NEPRILYSIN"/>
    <property type="match status" value="1"/>
</dbReference>
<evidence type="ECO:0000259" key="8">
    <source>
        <dbReference type="Pfam" id="PF01431"/>
    </source>
</evidence>
<dbReference type="InterPro" id="IPR018497">
    <property type="entry name" value="Peptidase_M13_C"/>
</dbReference>
<name>A0A484G9X5_COLOR</name>
<dbReference type="InterPro" id="IPR024079">
    <property type="entry name" value="MetalloPept_cat_dom_sf"/>
</dbReference>
<comment type="caution">
    <text evidence="10">The sequence shown here is derived from an EMBL/GenBank/DDBJ whole genome shotgun (WGS) entry which is preliminary data.</text>
</comment>
<dbReference type="InterPro" id="IPR000718">
    <property type="entry name" value="Peptidase_M13"/>
</dbReference>
<keyword evidence="6" id="KW-0862">Zinc</keyword>
<dbReference type="GO" id="GO:0004222">
    <property type="term" value="F:metalloendopeptidase activity"/>
    <property type="evidence" value="ECO:0007669"/>
    <property type="project" value="InterPro"/>
</dbReference>
<feature type="domain" description="Peptidase M13 C-terminal" evidence="8">
    <location>
        <begin position="604"/>
        <end position="805"/>
    </location>
</feature>
<evidence type="ECO:0000313" key="10">
    <source>
        <dbReference type="EMBL" id="TDZ26700.1"/>
    </source>
</evidence>
<evidence type="ECO:0000259" key="9">
    <source>
        <dbReference type="Pfam" id="PF05649"/>
    </source>
</evidence>
<dbReference type="SUPFAM" id="SSF55486">
    <property type="entry name" value="Metalloproteases ('zincins'), catalytic domain"/>
    <property type="match status" value="1"/>
</dbReference>
<sequence length="811" mass="89415">MQPPQTKFHYFQRGFFGILPSPSDVGRNSVRATEDTHTIHTNPNKQYDTPPIISIHCSPSLVAALPYIACRFIYLRSRNPSPNEMAPTDTASLAAGNFCTTPVCLEIASDILQRLAPNYTEIDPCTDFDKLACAGYQAKHAPSSDGKASSLGDVAEEVSVVLKNILEGPYQSGPDAGFITASLSPEQVPMDKANFKLITDAYNACLNSSAAVAAGLKPLISFIDLIQETFPCSTDGKDPNRMITQDDGSDLGKSLLLFARYGIQTFEAVTIDWDDQNTNKTVITILPGGQSLLTGQETNETVSEYIRVMASVLEAVHPGNLSRSDSQRLALAVNKFEKDVQKVKQTDDVRESDDKPARKFKLEEVAKVGPELGHEAIVKALAPADYKPDQIVFSRGYFGNLSALLANTSAETVHTFFIWKATDTFSRYVESPATERLNNFKATLRGLDPVDVGKAPRWQRCVSHVDGGPSWTTFPAGLGWILSRFFLDKAYSREARDMTTSLMASIQSAFITRLADKEWLSAQVKKVAEEKVNAIAKKIGYPDTSPEIVSPKSLSEYFSQANISSSNYMENALSLALVSTNRTWSYLGKPADRSLWLSTPTETNAYYFPTYNDIVILAGIQQKPLFAVGYPSYINYGAFGSVLGHELTHGFDNTGHNFAPNGSLTNWWDEKSTKAFEERTRCFASQYQNFTVMAPNGTAVHVKGNFTLGENIADGGGVATSYTAWKRAQADGKVQDFDLPGLEKFSHDQLFFVKWGQLWCDVSVSKAYDIYTLNTDVHSPGFARIKGPLANSREFRRAFNCPVQQPTCELW</sequence>
<dbReference type="PANTHER" id="PTHR11733:SF167">
    <property type="entry name" value="FI17812P1-RELATED"/>
    <property type="match status" value="1"/>
</dbReference>
<keyword evidence="4" id="KW-0479">Metal-binding</keyword>
<dbReference type="GO" id="GO:0005886">
    <property type="term" value="C:plasma membrane"/>
    <property type="evidence" value="ECO:0007669"/>
    <property type="project" value="TreeGrafter"/>
</dbReference>
<feature type="domain" description="Peptidase M13 N-terminal" evidence="9">
    <location>
        <begin position="124"/>
        <end position="542"/>
    </location>
</feature>
<keyword evidence="11" id="KW-1185">Reference proteome</keyword>
<dbReference type="Gene3D" id="1.10.1380.10">
    <property type="entry name" value="Neutral endopeptidase , domain2"/>
    <property type="match status" value="1"/>
</dbReference>
<reference evidence="11" key="1">
    <citation type="journal article" date="2013" name="New Phytol.">
        <title>Comparative genomic and transcriptomic analyses reveal the hemibiotrophic stage shift of Colletotrichum fungi.</title>
        <authorList>
            <person name="Gan P."/>
            <person name="Ikeda K."/>
            <person name="Irieda H."/>
            <person name="Narusaka M."/>
            <person name="O'Connell R.J."/>
            <person name="Narusaka Y."/>
            <person name="Takano Y."/>
            <person name="Kubo Y."/>
            <person name="Shirasu K."/>
        </authorList>
    </citation>
    <scope>NUCLEOTIDE SEQUENCE [LARGE SCALE GENOMIC DNA]</scope>
    <source>
        <strain evidence="11">104-T / ATCC 96160 / CBS 514.97 / LARS 414 / MAFF 240422</strain>
    </source>
</reference>
<comment type="similarity">
    <text evidence="2">Belongs to the peptidase M13 family.</text>
</comment>
<reference evidence="11" key="2">
    <citation type="journal article" date="2019" name="Mol. Plant Microbe Interact.">
        <title>Genome sequence resources for four phytopathogenic fungi from the Colletotrichum orbiculare species complex.</title>
        <authorList>
            <person name="Gan P."/>
            <person name="Tsushima A."/>
            <person name="Narusaka M."/>
            <person name="Narusaka Y."/>
            <person name="Takano Y."/>
            <person name="Kubo Y."/>
            <person name="Shirasu K."/>
        </authorList>
    </citation>
    <scope>GENOME REANNOTATION</scope>
    <source>
        <strain evidence="11">104-T / ATCC 96160 / CBS 514.97 / LARS 414 / MAFF 240422</strain>
    </source>
</reference>
<evidence type="ECO:0000256" key="7">
    <source>
        <dbReference type="ARBA" id="ARBA00023049"/>
    </source>
</evidence>
<keyword evidence="7" id="KW-0482">Metalloprotease</keyword>
<evidence type="ECO:0000256" key="6">
    <source>
        <dbReference type="ARBA" id="ARBA00022833"/>
    </source>
</evidence>
<dbReference type="OrthoDB" id="6475849at2759"/>
<dbReference type="InterPro" id="IPR042089">
    <property type="entry name" value="Peptidase_M13_dom_2"/>
</dbReference>
<accession>A0A484G9X5</accession>
<evidence type="ECO:0000256" key="5">
    <source>
        <dbReference type="ARBA" id="ARBA00022801"/>
    </source>
</evidence>
<dbReference type="Pfam" id="PF05649">
    <property type="entry name" value="Peptidase_M13_N"/>
    <property type="match status" value="1"/>
</dbReference>
<dbReference type="Proteomes" id="UP000014480">
    <property type="component" value="Unassembled WGS sequence"/>
</dbReference>
<organism evidence="10 11">
    <name type="scientific">Colletotrichum orbiculare (strain 104-T / ATCC 96160 / CBS 514.97 / LARS 414 / MAFF 240422)</name>
    <name type="common">Cucumber anthracnose fungus</name>
    <name type="synonym">Colletotrichum lagenarium</name>
    <dbReference type="NCBI Taxonomy" id="1213857"/>
    <lineage>
        <taxon>Eukaryota</taxon>
        <taxon>Fungi</taxon>
        <taxon>Dikarya</taxon>
        <taxon>Ascomycota</taxon>
        <taxon>Pezizomycotina</taxon>
        <taxon>Sordariomycetes</taxon>
        <taxon>Hypocreomycetidae</taxon>
        <taxon>Glomerellales</taxon>
        <taxon>Glomerellaceae</taxon>
        <taxon>Colletotrichum</taxon>
        <taxon>Colletotrichum orbiculare species complex</taxon>
    </lineage>
</organism>
<dbReference type="STRING" id="1213857.A0A484G9X5"/>
<dbReference type="CDD" id="cd08662">
    <property type="entry name" value="M13"/>
    <property type="match status" value="1"/>
</dbReference>
<evidence type="ECO:0000256" key="3">
    <source>
        <dbReference type="ARBA" id="ARBA00022670"/>
    </source>
</evidence>
<evidence type="ECO:0000256" key="2">
    <source>
        <dbReference type="ARBA" id="ARBA00007357"/>
    </source>
</evidence>
<evidence type="ECO:0000256" key="1">
    <source>
        <dbReference type="ARBA" id="ARBA00001947"/>
    </source>
</evidence>
<dbReference type="AlphaFoldDB" id="A0A484G9X5"/>